<keyword evidence="2" id="KW-0812">Transmembrane</keyword>
<name>A0ABR4A491_9LECA</name>
<gene>
    <name evidence="3" type="ORF">N7G274_006634</name>
</gene>
<feature type="region of interest" description="Disordered" evidence="1">
    <location>
        <begin position="325"/>
        <end position="344"/>
    </location>
</feature>
<feature type="transmembrane region" description="Helical" evidence="2">
    <location>
        <begin position="299"/>
        <end position="318"/>
    </location>
</feature>
<accession>A0ABR4A491</accession>
<evidence type="ECO:0000256" key="1">
    <source>
        <dbReference type="SAM" id="MobiDB-lite"/>
    </source>
</evidence>
<evidence type="ECO:0000313" key="4">
    <source>
        <dbReference type="Proteomes" id="UP001590950"/>
    </source>
</evidence>
<feature type="region of interest" description="Disordered" evidence="1">
    <location>
        <begin position="243"/>
        <end position="294"/>
    </location>
</feature>
<proteinExistence type="predicted"/>
<keyword evidence="2" id="KW-1133">Transmembrane helix</keyword>
<keyword evidence="4" id="KW-1185">Reference proteome</keyword>
<dbReference type="Proteomes" id="UP001590950">
    <property type="component" value="Unassembled WGS sequence"/>
</dbReference>
<feature type="compositionally biased region" description="Low complexity" evidence="1">
    <location>
        <begin position="243"/>
        <end position="270"/>
    </location>
</feature>
<evidence type="ECO:0000256" key="2">
    <source>
        <dbReference type="SAM" id="Phobius"/>
    </source>
</evidence>
<protein>
    <submittedName>
        <fullName evidence="3">Uncharacterized protein</fullName>
    </submittedName>
</protein>
<comment type="caution">
    <text evidence="3">The sequence shown here is derived from an EMBL/GenBank/DDBJ whole genome shotgun (WGS) entry which is preliminary data.</text>
</comment>
<reference evidence="3 4" key="1">
    <citation type="submission" date="2024-09" db="EMBL/GenBank/DDBJ databases">
        <title>Rethinking Asexuality: The Enigmatic Case of Functional Sexual Genes in Lepraria (Stereocaulaceae).</title>
        <authorList>
            <person name="Doellman M."/>
            <person name="Sun Y."/>
            <person name="Barcenas-Pena A."/>
            <person name="Lumbsch H.T."/>
            <person name="Grewe F."/>
        </authorList>
    </citation>
    <scope>NUCLEOTIDE SEQUENCE [LARGE SCALE GENOMIC DNA]</scope>
    <source>
        <strain evidence="3 4">Mercado 3170</strain>
    </source>
</reference>
<feature type="compositionally biased region" description="Basic and acidic residues" evidence="1">
    <location>
        <begin position="333"/>
        <end position="344"/>
    </location>
</feature>
<evidence type="ECO:0000313" key="3">
    <source>
        <dbReference type="EMBL" id="KAL2040655.1"/>
    </source>
</evidence>
<keyword evidence="2" id="KW-0472">Membrane</keyword>
<sequence>MGSDTVCYREDGTVPLDVPCAFSPISICCAADWKCTTNGLCQNPRTLEYAQGTCTDPTYKNCLSICNHRRFYGYKKVIHCISNGNSWCCAGPSGSADCCTANLITTLEPYPPYILESNLATATAALSTYTSDPTFPVFFSPPSLVSSVDPTVSASISSLSPISFVDPTVSASISSPSPFSFVDPTVSAFISSSSPTSSVDPTVSASISSSSPISFVDPTVSASISFPSPFSFVDPTVSAFISSSSPTSSVDPTVSASISSSSPTSSVVPTAHNDAGVATSPVAPQSTSENHDPSRNIDFAVPTVTAVLVIAIIAFFILRNRRPKQHHLQGQNERVRNPPSHRDVESRFQALERPHNTIVHPAGLEYEAVPSKIRELSEFPTQLA</sequence>
<dbReference type="EMBL" id="JBEFKJ010000020">
    <property type="protein sequence ID" value="KAL2040655.1"/>
    <property type="molecule type" value="Genomic_DNA"/>
</dbReference>
<organism evidence="3 4">
    <name type="scientific">Stereocaulon virgatum</name>
    <dbReference type="NCBI Taxonomy" id="373712"/>
    <lineage>
        <taxon>Eukaryota</taxon>
        <taxon>Fungi</taxon>
        <taxon>Dikarya</taxon>
        <taxon>Ascomycota</taxon>
        <taxon>Pezizomycotina</taxon>
        <taxon>Lecanoromycetes</taxon>
        <taxon>OSLEUM clade</taxon>
        <taxon>Lecanoromycetidae</taxon>
        <taxon>Lecanorales</taxon>
        <taxon>Lecanorineae</taxon>
        <taxon>Stereocaulaceae</taxon>
        <taxon>Stereocaulon</taxon>
    </lineage>
</organism>